<evidence type="ECO:0000256" key="3">
    <source>
        <dbReference type="ARBA" id="ARBA00016301"/>
    </source>
</evidence>
<evidence type="ECO:0000313" key="11">
    <source>
        <dbReference type="EMBL" id="KAK7097384.1"/>
    </source>
</evidence>
<reference evidence="11 12" key="1">
    <citation type="submission" date="2024-02" db="EMBL/GenBank/DDBJ databases">
        <title>Chromosome-scale genome assembly of the rough periwinkle Littorina saxatilis.</title>
        <authorList>
            <person name="De Jode A."/>
            <person name="Faria R."/>
            <person name="Formenti G."/>
            <person name="Sims Y."/>
            <person name="Smith T.P."/>
            <person name="Tracey A."/>
            <person name="Wood J.M.D."/>
            <person name="Zagrodzka Z.B."/>
            <person name="Johannesson K."/>
            <person name="Butlin R.K."/>
            <person name="Leder E.H."/>
        </authorList>
    </citation>
    <scope>NUCLEOTIDE SEQUENCE [LARGE SCALE GENOMIC DNA]</scope>
    <source>
        <strain evidence="11">Snail1</strain>
        <tissue evidence="11">Muscle</tissue>
    </source>
</reference>
<dbReference type="InterPro" id="IPR050559">
    <property type="entry name" value="P-Pant_transferase_sf"/>
</dbReference>
<comment type="catalytic activity">
    <reaction evidence="7">
        <text>apo-[ACP] + CoA = holo-[ACP] + adenosine 3',5'-bisphosphate + H(+)</text>
        <dbReference type="Rhea" id="RHEA:12068"/>
        <dbReference type="Rhea" id="RHEA-COMP:9685"/>
        <dbReference type="Rhea" id="RHEA-COMP:9690"/>
        <dbReference type="ChEBI" id="CHEBI:15378"/>
        <dbReference type="ChEBI" id="CHEBI:29999"/>
        <dbReference type="ChEBI" id="CHEBI:57287"/>
        <dbReference type="ChEBI" id="CHEBI:58343"/>
        <dbReference type="ChEBI" id="CHEBI:64479"/>
        <dbReference type="EC" id="2.7.8.7"/>
    </reaction>
    <physiologicalReaction direction="left-to-right" evidence="7">
        <dbReference type="Rhea" id="RHEA:12069"/>
    </physiologicalReaction>
</comment>
<evidence type="ECO:0000256" key="7">
    <source>
        <dbReference type="ARBA" id="ARBA00048641"/>
    </source>
</evidence>
<dbReference type="GO" id="GO:0008897">
    <property type="term" value="F:holo-[acyl-carrier-protein] synthase activity"/>
    <property type="evidence" value="ECO:0007669"/>
    <property type="project" value="UniProtKB-EC"/>
</dbReference>
<evidence type="ECO:0000259" key="10">
    <source>
        <dbReference type="Pfam" id="PF22624"/>
    </source>
</evidence>
<evidence type="ECO:0000256" key="2">
    <source>
        <dbReference type="ARBA" id="ARBA00013172"/>
    </source>
</evidence>
<accession>A0AAN9G7C5</accession>
<dbReference type="EMBL" id="JBAMIC010000013">
    <property type="protein sequence ID" value="KAK7097384.1"/>
    <property type="molecule type" value="Genomic_DNA"/>
</dbReference>
<feature type="domain" description="4'-phosphopantetheinyl transferase N-terminal" evidence="10">
    <location>
        <begin position="15"/>
        <end position="114"/>
    </location>
</feature>
<evidence type="ECO:0000256" key="6">
    <source>
        <dbReference type="ARBA" id="ARBA00033443"/>
    </source>
</evidence>
<gene>
    <name evidence="11" type="ORF">V1264_004370</name>
</gene>
<feature type="domain" description="4'-phosphopantetheinyl transferase" evidence="9">
    <location>
        <begin position="117"/>
        <end position="235"/>
    </location>
</feature>
<protein>
    <recommendedName>
        <fullName evidence="3">L-aminoadipate-semialdehyde dehydrogenase-phosphopantetheinyl transferase</fullName>
        <ecNumber evidence="2">2.7.8.7</ecNumber>
    </recommendedName>
    <alternativeName>
        <fullName evidence="5">4'-phosphopantetheinyl transferase</fullName>
    </alternativeName>
    <alternativeName>
        <fullName evidence="6">Alpha-aminoadipic semialdehyde dehydrogenase-phosphopantetheinyl transferase</fullName>
    </alternativeName>
</protein>
<evidence type="ECO:0000256" key="8">
    <source>
        <dbReference type="ARBA" id="ARBA00048794"/>
    </source>
</evidence>
<evidence type="ECO:0000259" key="9">
    <source>
        <dbReference type="Pfam" id="PF01648"/>
    </source>
</evidence>
<organism evidence="11 12">
    <name type="scientific">Littorina saxatilis</name>
    <dbReference type="NCBI Taxonomy" id="31220"/>
    <lineage>
        <taxon>Eukaryota</taxon>
        <taxon>Metazoa</taxon>
        <taxon>Spiralia</taxon>
        <taxon>Lophotrochozoa</taxon>
        <taxon>Mollusca</taxon>
        <taxon>Gastropoda</taxon>
        <taxon>Caenogastropoda</taxon>
        <taxon>Littorinimorpha</taxon>
        <taxon>Littorinoidea</taxon>
        <taxon>Littorinidae</taxon>
        <taxon>Littorina</taxon>
    </lineage>
</organism>
<proteinExistence type="inferred from homology"/>
<keyword evidence="4" id="KW-0808">Transferase</keyword>
<dbReference type="Pfam" id="PF01648">
    <property type="entry name" value="ACPS"/>
    <property type="match status" value="1"/>
</dbReference>
<dbReference type="PANTHER" id="PTHR12215">
    <property type="entry name" value="PHOSPHOPANTETHEINE TRANSFERASE"/>
    <property type="match status" value="1"/>
</dbReference>
<comment type="catalytic activity">
    <reaction evidence="8">
        <text>apo-[ACP] + acetyl-CoA = acetyl-[ACP] + adenosine 3',5'-bisphosphate + H(+)</text>
        <dbReference type="Rhea" id="RHEA:46564"/>
        <dbReference type="Rhea" id="RHEA-COMP:9621"/>
        <dbReference type="Rhea" id="RHEA-COMP:9690"/>
        <dbReference type="ChEBI" id="CHEBI:15378"/>
        <dbReference type="ChEBI" id="CHEBI:29999"/>
        <dbReference type="ChEBI" id="CHEBI:57288"/>
        <dbReference type="ChEBI" id="CHEBI:58343"/>
        <dbReference type="ChEBI" id="CHEBI:78446"/>
    </reaction>
    <physiologicalReaction direction="left-to-right" evidence="8">
        <dbReference type="Rhea" id="RHEA:46565"/>
    </physiologicalReaction>
</comment>
<dbReference type="GO" id="GO:0005829">
    <property type="term" value="C:cytosol"/>
    <property type="evidence" value="ECO:0007669"/>
    <property type="project" value="TreeGrafter"/>
</dbReference>
<name>A0AAN9G7C5_9CAEN</name>
<dbReference type="AlphaFoldDB" id="A0AAN9G7C5"/>
<evidence type="ECO:0000256" key="5">
    <source>
        <dbReference type="ARBA" id="ARBA00030484"/>
    </source>
</evidence>
<dbReference type="InterPro" id="IPR037143">
    <property type="entry name" value="4-PPantetheinyl_Trfase_dom_sf"/>
</dbReference>
<dbReference type="Gene3D" id="3.90.470.20">
    <property type="entry name" value="4'-phosphopantetheinyl transferase domain"/>
    <property type="match status" value="2"/>
</dbReference>
<dbReference type="Proteomes" id="UP001374579">
    <property type="component" value="Unassembled WGS sequence"/>
</dbReference>
<dbReference type="EC" id="2.7.8.7" evidence="2"/>
<dbReference type="PANTHER" id="PTHR12215:SF10">
    <property type="entry name" value="L-AMINOADIPATE-SEMIALDEHYDE DEHYDROGENASE-PHOSPHOPANTETHEINYL TRANSFERASE"/>
    <property type="match status" value="1"/>
</dbReference>
<evidence type="ECO:0000256" key="1">
    <source>
        <dbReference type="ARBA" id="ARBA00006195"/>
    </source>
</evidence>
<dbReference type="Pfam" id="PF22624">
    <property type="entry name" value="AASDHPPT_N"/>
    <property type="match status" value="1"/>
</dbReference>
<comment type="caution">
    <text evidence="11">The sequence shown here is derived from an EMBL/GenBank/DDBJ whole genome shotgun (WGS) entry which is preliminary data.</text>
</comment>
<sequence length="295" mass="33352">MLTRGSVRLAVKAKAWVPTQKEWTLAAQCVQPEEKDRIGRFVFKKDAKSAIVGRLLIRRVVSSMLGVPYRCIKLGRTDKGKPYVLNSTDGKTPQAGCNFNISHQGDFVVIAAEEKKQVGVDIMKVEWPRNTSIQEFLTTMDRQLTQQEWSTVRRYQDDMEQLKAFYRYWCLKESFVKALGTGIGFEVSRLDFNTARKELSTKDISRSTTLKVDGKPATDWAFEETLLEDHCVAVASRVERPELEGKQSQKGPVGHFTVWSIEELLSGCDPLMGSESDQAYWENFAAKQETPGSSP</sequence>
<dbReference type="InterPro" id="IPR055066">
    <property type="entry name" value="AASDHPPT_N"/>
</dbReference>
<keyword evidence="12" id="KW-1185">Reference proteome</keyword>
<dbReference type="InterPro" id="IPR008278">
    <property type="entry name" value="4-PPantetheinyl_Trfase_dom"/>
</dbReference>
<evidence type="ECO:0000256" key="4">
    <source>
        <dbReference type="ARBA" id="ARBA00022679"/>
    </source>
</evidence>
<dbReference type="GO" id="GO:0019878">
    <property type="term" value="P:lysine biosynthetic process via aminoadipic acid"/>
    <property type="evidence" value="ECO:0007669"/>
    <property type="project" value="TreeGrafter"/>
</dbReference>
<comment type="similarity">
    <text evidence="1">Belongs to the P-Pant transferase superfamily. AcpS family.</text>
</comment>
<evidence type="ECO:0000313" key="12">
    <source>
        <dbReference type="Proteomes" id="UP001374579"/>
    </source>
</evidence>
<dbReference type="FunFam" id="3.90.470.20:FF:000003">
    <property type="entry name" value="L-aminoadipate-semialdehyde dehydrogenase-phosphopantetheinyl transferase"/>
    <property type="match status" value="1"/>
</dbReference>
<dbReference type="SUPFAM" id="SSF56214">
    <property type="entry name" value="4'-phosphopantetheinyl transferase"/>
    <property type="match status" value="2"/>
</dbReference>
<dbReference type="GO" id="GO:0000287">
    <property type="term" value="F:magnesium ion binding"/>
    <property type="evidence" value="ECO:0007669"/>
    <property type="project" value="InterPro"/>
</dbReference>